<dbReference type="CDD" id="cd07995">
    <property type="entry name" value="TPK"/>
    <property type="match status" value="1"/>
</dbReference>
<reference evidence="8" key="2">
    <citation type="submission" date="2016-06" db="UniProtKB">
        <authorList>
            <consortium name="WormBaseParasite"/>
        </authorList>
    </citation>
    <scope>IDENTIFICATION</scope>
</reference>
<dbReference type="Gene3D" id="3.40.50.10240">
    <property type="entry name" value="Thiamin pyrophosphokinase, catalytic domain"/>
    <property type="match status" value="1"/>
</dbReference>
<keyword evidence="7" id="KW-1185">Reference proteome</keyword>
<evidence type="ECO:0000256" key="3">
    <source>
        <dbReference type="ARBA" id="ARBA00022777"/>
    </source>
</evidence>
<dbReference type="SUPFAM" id="SSF63999">
    <property type="entry name" value="Thiamin pyrophosphokinase, catalytic domain"/>
    <property type="match status" value="1"/>
</dbReference>
<dbReference type="GO" id="GO:0009229">
    <property type="term" value="P:thiamine diphosphate biosynthetic process"/>
    <property type="evidence" value="ECO:0007669"/>
    <property type="project" value="InterPro"/>
</dbReference>
<dbReference type="Pfam" id="PF04265">
    <property type="entry name" value="TPK_B1_binding"/>
    <property type="match status" value="1"/>
</dbReference>
<keyword evidence="2" id="KW-0547">Nucleotide-binding</keyword>
<dbReference type="InterPro" id="IPR007373">
    <property type="entry name" value="Thiamin_PyroPKinase_B1-bd"/>
</dbReference>
<dbReference type="WBParaSite" id="GPLIN_000852700">
    <property type="protein sequence ID" value="GPLIN_000852700"/>
    <property type="gene ID" value="GPLIN_000852700"/>
</dbReference>
<dbReference type="GO" id="GO:0030975">
    <property type="term" value="F:thiamine binding"/>
    <property type="evidence" value="ECO:0007669"/>
    <property type="project" value="InterPro"/>
</dbReference>
<organism evidence="7 8">
    <name type="scientific">Globodera pallida</name>
    <name type="common">Potato cyst nematode worm</name>
    <name type="synonym">Heterodera pallida</name>
    <dbReference type="NCBI Taxonomy" id="36090"/>
    <lineage>
        <taxon>Eukaryota</taxon>
        <taxon>Metazoa</taxon>
        <taxon>Ecdysozoa</taxon>
        <taxon>Nematoda</taxon>
        <taxon>Chromadorea</taxon>
        <taxon>Rhabditida</taxon>
        <taxon>Tylenchina</taxon>
        <taxon>Tylenchomorpha</taxon>
        <taxon>Tylenchoidea</taxon>
        <taxon>Heteroderidae</taxon>
        <taxon>Heteroderinae</taxon>
        <taxon>Globodera</taxon>
    </lineage>
</organism>
<dbReference type="Proteomes" id="UP000050741">
    <property type="component" value="Unassembled WGS sequence"/>
</dbReference>
<evidence type="ECO:0000256" key="2">
    <source>
        <dbReference type="ARBA" id="ARBA00022741"/>
    </source>
</evidence>
<dbReference type="InterPro" id="IPR006282">
    <property type="entry name" value="Thi_PPkinase"/>
</dbReference>
<dbReference type="GO" id="GO:0016301">
    <property type="term" value="F:kinase activity"/>
    <property type="evidence" value="ECO:0007669"/>
    <property type="project" value="UniProtKB-KW"/>
</dbReference>
<keyword evidence="3" id="KW-0418">Kinase</keyword>
<evidence type="ECO:0000313" key="7">
    <source>
        <dbReference type="Proteomes" id="UP000050741"/>
    </source>
</evidence>
<keyword evidence="1" id="KW-0808">Transferase</keyword>
<evidence type="ECO:0000259" key="5">
    <source>
        <dbReference type="Pfam" id="PF04263"/>
    </source>
</evidence>
<name>A0A183C6N1_GLOPA</name>
<evidence type="ECO:0000313" key="8">
    <source>
        <dbReference type="WBParaSite" id="GPLIN_000852700"/>
    </source>
</evidence>
<accession>A0A183C6N1</accession>
<evidence type="ECO:0000259" key="6">
    <source>
        <dbReference type="Pfam" id="PF04265"/>
    </source>
</evidence>
<dbReference type="GO" id="GO:0004788">
    <property type="term" value="F:thiamine diphosphokinase activity"/>
    <property type="evidence" value="ECO:0007669"/>
    <property type="project" value="InterPro"/>
</dbReference>
<dbReference type="GO" id="GO:0005524">
    <property type="term" value="F:ATP binding"/>
    <property type="evidence" value="ECO:0007669"/>
    <property type="project" value="UniProtKB-KW"/>
</dbReference>
<dbReference type="PANTHER" id="PTHR13622">
    <property type="entry name" value="THIAMIN PYROPHOSPHOKINASE"/>
    <property type="match status" value="1"/>
</dbReference>
<protein>
    <submittedName>
        <fullName evidence="8">Thiamine diphosphokinase</fullName>
    </submittedName>
</protein>
<evidence type="ECO:0000256" key="1">
    <source>
        <dbReference type="ARBA" id="ARBA00022679"/>
    </source>
</evidence>
<dbReference type="NCBIfam" id="TIGR01378">
    <property type="entry name" value="thi_PPkinase"/>
    <property type="match status" value="1"/>
</dbReference>
<dbReference type="PANTHER" id="PTHR13622:SF8">
    <property type="entry name" value="THIAMIN PYROPHOSPHOKINASE 1"/>
    <property type="match status" value="1"/>
</dbReference>
<keyword evidence="4" id="KW-0067">ATP-binding</keyword>
<reference evidence="7" key="1">
    <citation type="submission" date="2014-05" db="EMBL/GenBank/DDBJ databases">
        <title>The genome and life-stage specific transcriptomes of Globodera pallida elucidate key aspects of plant parasitism by a cyst nematode.</title>
        <authorList>
            <person name="Cotton J.A."/>
            <person name="Lilley C.J."/>
            <person name="Jones L.M."/>
            <person name="Kikuchi T."/>
            <person name="Reid A.J."/>
            <person name="Thorpe P."/>
            <person name="Tsai I.J."/>
            <person name="Beasley H."/>
            <person name="Blok V."/>
            <person name="Cock P.J.A."/>
            <person name="Van den Akker S.E."/>
            <person name="Holroyd N."/>
            <person name="Hunt M."/>
            <person name="Mantelin S."/>
            <person name="Naghra H."/>
            <person name="Pain A."/>
            <person name="Palomares-Rius J.E."/>
            <person name="Zarowiecki M."/>
            <person name="Berriman M."/>
            <person name="Jones J.T."/>
            <person name="Urwin P.E."/>
        </authorList>
    </citation>
    <scope>NUCLEOTIDE SEQUENCE [LARGE SCALE GENOMIC DNA]</scope>
    <source>
        <strain evidence="7">Lindley</strain>
    </source>
</reference>
<dbReference type="InterPro" id="IPR036371">
    <property type="entry name" value="TPK_B1-bd_sf"/>
</dbReference>
<feature type="domain" description="Thiamin pyrophosphokinase thiamin-binding" evidence="6">
    <location>
        <begin position="174"/>
        <end position="222"/>
    </location>
</feature>
<dbReference type="SUPFAM" id="SSF63862">
    <property type="entry name" value="Thiamin pyrophosphokinase, substrate-binding domain"/>
    <property type="match status" value="1"/>
</dbReference>
<proteinExistence type="predicted"/>
<dbReference type="InterPro" id="IPR007371">
    <property type="entry name" value="TPK_catalytic"/>
</dbReference>
<evidence type="ECO:0000256" key="4">
    <source>
        <dbReference type="ARBA" id="ARBA00022840"/>
    </source>
</evidence>
<dbReference type="InterPro" id="IPR036759">
    <property type="entry name" value="TPK_catalytic_sf"/>
</dbReference>
<dbReference type="AlphaFoldDB" id="A0A183C6N1"/>
<dbReference type="Gene3D" id="2.60.120.320">
    <property type="entry name" value="Thiamin pyrophosphokinase, thiamin-binding domain"/>
    <property type="match status" value="1"/>
</dbReference>
<sequence>MSEILAAAGRYIFAPFRLIRQHFDELAVILTNSPPSVVARGDVPFPPDWIRIWNSANIRLCTDGAANRLVGLCSDGHLKVPELVVGDFDSITAETQQYFSQFPTCELRQVADQDSTDLSKALSALMERTCKLSGILLLGGFHGRIDHVLGALHVLLLHIQQVPQVPLFAMDDENVLTVLPEQKPLRLITEGFQWNLNHEIGYGRTVSSSNCILCPEKVRIQSIGGAVVFTFELREPNRIF</sequence>
<dbReference type="Pfam" id="PF04263">
    <property type="entry name" value="TPK_catalytic"/>
    <property type="match status" value="1"/>
</dbReference>
<dbReference type="GO" id="GO:0006772">
    <property type="term" value="P:thiamine metabolic process"/>
    <property type="evidence" value="ECO:0007669"/>
    <property type="project" value="InterPro"/>
</dbReference>
<feature type="domain" description="Thiamin pyrophosphokinase catalytic" evidence="5">
    <location>
        <begin position="51"/>
        <end position="157"/>
    </location>
</feature>